<dbReference type="SFLD" id="SFLDG01129">
    <property type="entry name" value="C1.5:_HAD__Beta-PGM__Phosphata"/>
    <property type="match status" value="1"/>
</dbReference>
<proteinExistence type="predicted"/>
<dbReference type="Proteomes" id="UP000295132">
    <property type="component" value="Unassembled WGS sequence"/>
</dbReference>
<sequence>MVKTILFDVDGVLLSEEHYFDASALTVWELLISKNYLALSPELFKISYTESEIQQIRTQVFENDQVLKLQKSRGLNANWDMIYLTFCCQLIHLFEQIIDSEHEKINQWLKAPISRDTLVEMGQVLSQYQVQMNFALFTEEFERSHAVKQELLGYLNVLAKEKLGVETSIFDKDRTLWSVCEHVSQEWYVGDENVLESTGRPSVQLGKEGFLANETTLAPKKDIAEFFSFLKNSGYKIGIGTGRPALETILPFQHLDWLKSFDEKHIVTADDVLIVEKEFPQEGSLSKPHPYTYILAEQGKGASLIDYLNTPLPLENREEILVVGDSLADLLAARTIGCKFAAVLTGLSGKDARSEFEKHEADYILDSVLDVKSIL</sequence>
<protein>
    <submittedName>
        <fullName evidence="3">HAD family hydrolase</fullName>
    </submittedName>
</protein>
<dbReference type="AlphaFoldDB" id="A0A4R5VTY3"/>
<accession>A0A4R5VTY3</accession>
<dbReference type="SUPFAM" id="SSF56784">
    <property type="entry name" value="HAD-like"/>
    <property type="match status" value="2"/>
</dbReference>
<dbReference type="Gene3D" id="3.40.50.1000">
    <property type="entry name" value="HAD superfamily/HAD-like"/>
    <property type="match status" value="1"/>
</dbReference>
<name>A0A4R5VTY3_9BACI</name>
<dbReference type="GO" id="GO:0006281">
    <property type="term" value="P:DNA repair"/>
    <property type="evidence" value="ECO:0007669"/>
    <property type="project" value="TreeGrafter"/>
</dbReference>
<dbReference type="GO" id="GO:0008967">
    <property type="term" value="F:phosphoglycolate phosphatase activity"/>
    <property type="evidence" value="ECO:0007669"/>
    <property type="project" value="TreeGrafter"/>
</dbReference>
<gene>
    <name evidence="3" type="ORF">E2K98_10505</name>
</gene>
<comment type="caution">
    <text evidence="3">The sequence shown here is derived from an EMBL/GenBank/DDBJ whole genome shotgun (WGS) entry which is preliminary data.</text>
</comment>
<dbReference type="PANTHER" id="PTHR43434">
    <property type="entry name" value="PHOSPHOGLYCOLATE PHOSPHATASE"/>
    <property type="match status" value="1"/>
</dbReference>
<evidence type="ECO:0000256" key="1">
    <source>
        <dbReference type="ARBA" id="ARBA00022801"/>
    </source>
</evidence>
<dbReference type="PANTHER" id="PTHR43434:SF1">
    <property type="entry name" value="PHOSPHOGLYCOLATE PHOSPHATASE"/>
    <property type="match status" value="1"/>
</dbReference>
<reference evidence="3 4" key="1">
    <citation type="submission" date="2019-03" db="EMBL/GenBank/DDBJ databases">
        <title>Bacillus niacini sp. nov. a Nicotinate-Metabolizing Mesophile Isolated from Soil.</title>
        <authorList>
            <person name="Zhang G."/>
        </authorList>
    </citation>
    <scope>NUCLEOTIDE SEQUENCE [LARGE SCALE GENOMIC DNA]</scope>
    <source>
        <strain evidence="3 4">WN066</strain>
    </source>
</reference>
<dbReference type="RefSeq" id="WP_133334178.1">
    <property type="nucleotide sequence ID" value="NZ_SMYO01000004.1"/>
</dbReference>
<keyword evidence="1 3" id="KW-0378">Hydrolase</keyword>
<evidence type="ECO:0000256" key="2">
    <source>
        <dbReference type="ARBA" id="ARBA00022842"/>
    </source>
</evidence>
<keyword evidence="2" id="KW-0460">Magnesium</keyword>
<dbReference type="EMBL" id="SMYO01000004">
    <property type="protein sequence ID" value="TDK62462.1"/>
    <property type="molecule type" value="Genomic_DNA"/>
</dbReference>
<dbReference type="InterPro" id="IPR050155">
    <property type="entry name" value="HAD-like_hydrolase_sf"/>
</dbReference>
<evidence type="ECO:0000313" key="3">
    <source>
        <dbReference type="EMBL" id="TDK62462.1"/>
    </source>
</evidence>
<dbReference type="InterPro" id="IPR036412">
    <property type="entry name" value="HAD-like_sf"/>
</dbReference>
<dbReference type="SFLD" id="SFLDS00003">
    <property type="entry name" value="Haloacid_Dehalogenase"/>
    <property type="match status" value="1"/>
</dbReference>
<organism evidence="3 4">
    <name type="scientific">Bacillus salipaludis</name>
    <dbReference type="NCBI Taxonomy" id="2547811"/>
    <lineage>
        <taxon>Bacteria</taxon>
        <taxon>Bacillati</taxon>
        <taxon>Bacillota</taxon>
        <taxon>Bacilli</taxon>
        <taxon>Bacillales</taxon>
        <taxon>Bacillaceae</taxon>
        <taxon>Bacillus</taxon>
    </lineage>
</organism>
<dbReference type="Pfam" id="PF00702">
    <property type="entry name" value="Hydrolase"/>
    <property type="match status" value="1"/>
</dbReference>
<dbReference type="InterPro" id="IPR023214">
    <property type="entry name" value="HAD_sf"/>
</dbReference>
<evidence type="ECO:0000313" key="4">
    <source>
        <dbReference type="Proteomes" id="UP000295132"/>
    </source>
</evidence>